<dbReference type="InterPro" id="IPR051804">
    <property type="entry name" value="Carb_Metab_Reg_Kinase/Isom"/>
</dbReference>
<dbReference type="Gene3D" id="2.60.120.10">
    <property type="entry name" value="Jelly Rolls"/>
    <property type="match status" value="2"/>
</dbReference>
<organism evidence="4">
    <name type="scientific">freshwater metagenome</name>
    <dbReference type="NCBI Taxonomy" id="449393"/>
    <lineage>
        <taxon>unclassified sequences</taxon>
        <taxon>metagenomes</taxon>
        <taxon>ecological metagenomes</taxon>
    </lineage>
</organism>
<dbReference type="InterPro" id="IPR011051">
    <property type="entry name" value="RmlC_Cupin_sf"/>
</dbReference>
<proteinExistence type="predicted"/>
<protein>
    <submittedName>
        <fullName evidence="4">Unannotated protein</fullName>
    </submittedName>
</protein>
<evidence type="ECO:0000259" key="3">
    <source>
        <dbReference type="Pfam" id="PF20511"/>
    </source>
</evidence>
<evidence type="ECO:0000313" key="4">
    <source>
        <dbReference type="EMBL" id="CAB4657026.1"/>
    </source>
</evidence>
<dbReference type="CDD" id="cd07010">
    <property type="entry name" value="cupin_PMI_type_I_N_bac"/>
    <property type="match status" value="1"/>
</dbReference>
<keyword evidence="1" id="KW-0479">Metal-binding</keyword>
<evidence type="ECO:0000256" key="1">
    <source>
        <dbReference type="ARBA" id="ARBA00022723"/>
    </source>
</evidence>
<accession>A0A6J6L616</accession>
<dbReference type="EMBL" id="CAEZWO010000035">
    <property type="protein sequence ID" value="CAB4657026.1"/>
    <property type="molecule type" value="Genomic_DNA"/>
</dbReference>
<feature type="domain" description="Phosphomannose isomerase type I catalytic" evidence="3">
    <location>
        <begin position="63"/>
        <end position="122"/>
    </location>
</feature>
<dbReference type="GO" id="GO:0004476">
    <property type="term" value="F:mannose-6-phosphate isomerase activity"/>
    <property type="evidence" value="ECO:0007669"/>
    <property type="project" value="InterPro"/>
</dbReference>
<evidence type="ECO:0000256" key="2">
    <source>
        <dbReference type="ARBA" id="ARBA00022833"/>
    </source>
</evidence>
<sequence length="352" mass="38157">MSASAVRPLKLADNRVPVFYAGGAKINKFRAQPNDVQGPEDWVGSITKLPPSILPQGVDPKTGTSITEEGFLDDLITANPQAWLGDELSKIMKDNSSLLVKLLDAGERLPVHAHPTRDFAKQHLNSFFVKTEGWIVLDSDPGSKIWLGMREEISAEELALHIHDQSIEKILGLMNEYTVSVGQVIYVPAGTLHAIGPGTLIAECQEPTSFSILCEYKTFGLSESAATLGLGWEKVISGLTLKPDLHAIENYFPKERELLKTDSSNINSLFAKEGDEFFRALRVMTTSEVTLPPHSFAILIVSHGSGHLTWDSGEIGISSGETFVIPAASSGVKLVGDVGGILFLPPLLSKIF</sequence>
<dbReference type="AlphaFoldDB" id="A0A6J6L616"/>
<dbReference type="PANTHER" id="PTHR42742">
    <property type="entry name" value="TRANSCRIPTIONAL REPRESSOR MPRA"/>
    <property type="match status" value="1"/>
</dbReference>
<dbReference type="InterPro" id="IPR014710">
    <property type="entry name" value="RmlC-like_jellyroll"/>
</dbReference>
<gene>
    <name evidence="4" type="ORF">UFOPK2254_00495</name>
</gene>
<dbReference type="PANTHER" id="PTHR42742:SF3">
    <property type="entry name" value="FRUCTOKINASE"/>
    <property type="match status" value="1"/>
</dbReference>
<name>A0A6J6L616_9ZZZZ</name>
<reference evidence="4" key="1">
    <citation type="submission" date="2020-05" db="EMBL/GenBank/DDBJ databases">
        <authorList>
            <person name="Chiriac C."/>
            <person name="Salcher M."/>
            <person name="Ghai R."/>
            <person name="Kavagutti S V."/>
        </authorList>
    </citation>
    <scope>NUCLEOTIDE SEQUENCE</scope>
</reference>
<keyword evidence="2" id="KW-0862">Zinc</keyword>
<dbReference type="GO" id="GO:0008270">
    <property type="term" value="F:zinc ion binding"/>
    <property type="evidence" value="ECO:0007669"/>
    <property type="project" value="InterPro"/>
</dbReference>
<dbReference type="SUPFAM" id="SSF51182">
    <property type="entry name" value="RmlC-like cupins"/>
    <property type="match status" value="1"/>
</dbReference>
<dbReference type="Pfam" id="PF20511">
    <property type="entry name" value="PMI_typeI_cat"/>
    <property type="match status" value="1"/>
</dbReference>
<dbReference type="InterPro" id="IPR046457">
    <property type="entry name" value="PMI_typeI_cat"/>
</dbReference>